<evidence type="ECO:0000259" key="7">
    <source>
        <dbReference type="PROSITE" id="PS51371"/>
    </source>
</evidence>
<evidence type="ECO:0000313" key="9">
    <source>
        <dbReference type="EMBL" id="QVL33045.1"/>
    </source>
</evidence>
<dbReference type="GO" id="GO:0005975">
    <property type="term" value="P:carbohydrate metabolic process"/>
    <property type="evidence" value="ECO:0007669"/>
    <property type="project" value="InterPro"/>
</dbReference>
<dbReference type="PANTHER" id="PTHR42745">
    <property type="match status" value="1"/>
</dbReference>
<dbReference type="Pfam" id="PF00571">
    <property type="entry name" value="CBS"/>
    <property type="match status" value="1"/>
</dbReference>
<feature type="site" description="Catalytically relevant" evidence="5">
    <location>
        <position position="194"/>
    </location>
</feature>
<evidence type="ECO:0000256" key="2">
    <source>
        <dbReference type="ARBA" id="ARBA00022737"/>
    </source>
</evidence>
<evidence type="ECO:0000256" key="1">
    <source>
        <dbReference type="ARBA" id="ARBA00008165"/>
    </source>
</evidence>
<evidence type="ECO:0000256" key="4">
    <source>
        <dbReference type="PIRNR" id="PIRNR004692"/>
    </source>
</evidence>
<dbReference type="EMBL" id="CP074694">
    <property type="protein sequence ID" value="QVL33045.1"/>
    <property type="molecule type" value="Genomic_DNA"/>
</dbReference>
<dbReference type="PROSITE" id="PS51464">
    <property type="entry name" value="SIS"/>
    <property type="match status" value="1"/>
</dbReference>
<keyword evidence="10" id="KW-1185">Reference proteome</keyword>
<dbReference type="SMART" id="SM00116">
    <property type="entry name" value="CBS"/>
    <property type="match status" value="1"/>
</dbReference>
<dbReference type="InterPro" id="IPR046342">
    <property type="entry name" value="CBS_dom_sf"/>
</dbReference>
<dbReference type="GO" id="GO:0019146">
    <property type="term" value="F:arabinose-5-phosphate isomerase activity"/>
    <property type="evidence" value="ECO:0007669"/>
    <property type="project" value="UniProtKB-ARBA"/>
</dbReference>
<keyword evidence="9" id="KW-0413">Isomerase</keyword>
<dbReference type="InterPro" id="IPR004800">
    <property type="entry name" value="KdsD/KpsF-type"/>
</dbReference>
<dbReference type="FunFam" id="3.40.50.10490:FF:000011">
    <property type="entry name" value="Arabinose 5-phosphate isomerase"/>
    <property type="match status" value="1"/>
</dbReference>
<feature type="site" description="Catalytically relevant" evidence="5">
    <location>
        <position position="112"/>
    </location>
</feature>
<dbReference type="RefSeq" id="WP_213497935.1">
    <property type="nucleotide sequence ID" value="NZ_CP074694.1"/>
</dbReference>
<dbReference type="Proteomes" id="UP000676194">
    <property type="component" value="Chromosome"/>
</dbReference>
<comment type="similarity">
    <text evidence="1 4">Belongs to the SIS family. GutQ/KpsF subfamily.</text>
</comment>
<dbReference type="PIRSF" id="PIRSF004692">
    <property type="entry name" value="KdsD_KpsF"/>
    <property type="match status" value="1"/>
</dbReference>
<dbReference type="GO" id="GO:1901135">
    <property type="term" value="P:carbohydrate derivative metabolic process"/>
    <property type="evidence" value="ECO:0007669"/>
    <property type="project" value="InterPro"/>
</dbReference>
<accession>A0A8E6B6K9</accession>
<dbReference type="Gene3D" id="3.40.50.10490">
    <property type="entry name" value="Glucose-6-phosphate isomerase like protein, domain 1"/>
    <property type="match status" value="1"/>
</dbReference>
<dbReference type="InterPro" id="IPR046348">
    <property type="entry name" value="SIS_dom_sf"/>
</dbReference>
<dbReference type="Pfam" id="PF01380">
    <property type="entry name" value="SIS"/>
    <property type="match status" value="1"/>
</dbReference>
<evidence type="ECO:0000256" key="6">
    <source>
        <dbReference type="PROSITE-ProRule" id="PRU00703"/>
    </source>
</evidence>
<gene>
    <name evidence="9" type="ORF">KIH39_03765</name>
</gene>
<keyword evidence="2" id="KW-0677">Repeat</keyword>
<dbReference type="AlphaFoldDB" id="A0A8E6B6K9"/>
<dbReference type="CDD" id="cd05014">
    <property type="entry name" value="SIS_Kpsf"/>
    <property type="match status" value="1"/>
</dbReference>
<proteinExistence type="inferred from homology"/>
<dbReference type="NCBIfam" id="TIGR00393">
    <property type="entry name" value="kpsF"/>
    <property type="match status" value="1"/>
</dbReference>
<feature type="site" description="Catalytically relevant" evidence="5">
    <location>
        <position position="153"/>
    </location>
</feature>
<dbReference type="PANTHER" id="PTHR42745:SF1">
    <property type="entry name" value="ARABINOSE 5-PHOSPHATE ISOMERASE KDSD"/>
    <property type="match status" value="1"/>
</dbReference>
<dbReference type="PROSITE" id="PS51371">
    <property type="entry name" value="CBS"/>
    <property type="match status" value="1"/>
</dbReference>
<organism evidence="9 10">
    <name type="scientific">Telmatocola sphagniphila</name>
    <dbReference type="NCBI Taxonomy" id="1123043"/>
    <lineage>
        <taxon>Bacteria</taxon>
        <taxon>Pseudomonadati</taxon>
        <taxon>Planctomycetota</taxon>
        <taxon>Planctomycetia</taxon>
        <taxon>Gemmatales</taxon>
        <taxon>Gemmataceae</taxon>
    </lineage>
</organism>
<sequence>MTLRATSDGHPLSLNVAKRVLHIEAQALNQVAEKLDPGFEQVVQAIYGCRGRLGVTGVGKSFDVAQKIVGTLNSTGTRAYLLDATRAMHGDLGMVHPEDIVLILSHSGESEEILRLLPALKGIAHQLIGMTGNPRSTLAKQTDHSIIYGSLAESCPLNLAPSTSTTVMMALGDALAFSLVELRAFTSEDFARFHPAGSLGRKLAIVDTVMRRGTELRIASQSHTVRQVFSESCLPGRRTGAIMLVDETGLLMGIFTDSDLAKLFERREDNAFDLPIAQVMTANPKTIFATAKVQEAISIFRDCKISELPVIDAVGRPIGLLDITDLIGVDPLHDPLEATPKVRLWERQSA</sequence>
<dbReference type="InterPro" id="IPR001347">
    <property type="entry name" value="SIS_dom"/>
</dbReference>
<dbReference type="InterPro" id="IPR050986">
    <property type="entry name" value="GutQ/KpsF_isomerases"/>
</dbReference>
<evidence type="ECO:0000313" key="10">
    <source>
        <dbReference type="Proteomes" id="UP000676194"/>
    </source>
</evidence>
<dbReference type="GO" id="GO:0097367">
    <property type="term" value="F:carbohydrate derivative binding"/>
    <property type="evidence" value="ECO:0007669"/>
    <property type="project" value="InterPro"/>
</dbReference>
<dbReference type="InterPro" id="IPR035474">
    <property type="entry name" value="SIS_Kpsf"/>
</dbReference>
<dbReference type="InterPro" id="IPR000644">
    <property type="entry name" value="CBS_dom"/>
</dbReference>
<feature type="site" description="Catalytically relevant" evidence="5">
    <location>
        <position position="60"/>
    </location>
</feature>
<feature type="domain" description="SIS" evidence="8">
    <location>
        <begin position="42"/>
        <end position="185"/>
    </location>
</feature>
<dbReference type="SUPFAM" id="SSF53697">
    <property type="entry name" value="SIS domain"/>
    <property type="match status" value="1"/>
</dbReference>
<evidence type="ECO:0000256" key="5">
    <source>
        <dbReference type="PIRSR" id="PIRSR004692-3"/>
    </source>
</evidence>
<evidence type="ECO:0000256" key="3">
    <source>
        <dbReference type="ARBA" id="ARBA00023122"/>
    </source>
</evidence>
<protein>
    <submittedName>
        <fullName evidence="9">KpsF/GutQ family sugar-phosphate isomerase</fullName>
    </submittedName>
</protein>
<dbReference type="KEGG" id="tsph:KIH39_03765"/>
<reference evidence="9" key="1">
    <citation type="submission" date="2021-05" db="EMBL/GenBank/DDBJ databases">
        <title>Complete genome sequence of the cellulolytic planctomycete Telmatocola sphagniphila SP2T and characterization of the first cellulase from planctomycetes.</title>
        <authorList>
            <person name="Rakitin A.L."/>
            <person name="Beletsky A.V."/>
            <person name="Naumoff D.G."/>
            <person name="Kulichevskaya I.S."/>
            <person name="Mardanov A.V."/>
            <person name="Ravin N.V."/>
            <person name="Dedysh S.N."/>
        </authorList>
    </citation>
    <scope>NUCLEOTIDE SEQUENCE</scope>
    <source>
        <strain evidence="9">SP2T</strain>
    </source>
</reference>
<keyword evidence="3 6" id="KW-0129">CBS domain</keyword>
<name>A0A8E6B6K9_9BACT</name>
<evidence type="ECO:0000259" key="8">
    <source>
        <dbReference type="PROSITE" id="PS51464"/>
    </source>
</evidence>
<feature type="domain" description="CBS" evidence="7">
    <location>
        <begin position="280"/>
        <end position="339"/>
    </location>
</feature>
<dbReference type="Gene3D" id="3.10.580.10">
    <property type="entry name" value="CBS-domain"/>
    <property type="match status" value="1"/>
</dbReference>